<reference evidence="2" key="1">
    <citation type="submission" date="2018-11" db="EMBL/GenBank/DDBJ databases">
        <authorList>
            <consortium name="Pathogen Informatics"/>
        </authorList>
    </citation>
    <scope>NUCLEOTIDE SEQUENCE</scope>
</reference>
<sequence length="103" mass="11208">MALSLDDKLLGEKVHNYCSSSSSDDEASDNAGEMSDDDKISSSVIEPSSSEDRTASGYRGVLEDFRDFKRSEAVKKAQKEQALAELAAACSLTCRSYVRVLFS</sequence>
<dbReference type="EMBL" id="CAAALY010083882">
    <property type="protein sequence ID" value="VEL26949.1"/>
    <property type="molecule type" value="Genomic_DNA"/>
</dbReference>
<accession>A0A448X3C5</accession>
<keyword evidence="3" id="KW-1185">Reference proteome</keyword>
<dbReference type="InterPro" id="IPR051499">
    <property type="entry name" value="Phosducin-like_reg"/>
</dbReference>
<protein>
    <submittedName>
        <fullName evidence="2">Uncharacterized protein</fullName>
    </submittedName>
</protein>
<feature type="region of interest" description="Disordered" evidence="1">
    <location>
        <begin position="16"/>
        <end position="57"/>
    </location>
</feature>
<organism evidence="2 3">
    <name type="scientific">Protopolystoma xenopodis</name>
    <dbReference type="NCBI Taxonomy" id="117903"/>
    <lineage>
        <taxon>Eukaryota</taxon>
        <taxon>Metazoa</taxon>
        <taxon>Spiralia</taxon>
        <taxon>Lophotrochozoa</taxon>
        <taxon>Platyhelminthes</taxon>
        <taxon>Monogenea</taxon>
        <taxon>Polyopisthocotylea</taxon>
        <taxon>Polystomatidea</taxon>
        <taxon>Polystomatidae</taxon>
        <taxon>Protopolystoma</taxon>
    </lineage>
</organism>
<evidence type="ECO:0000256" key="1">
    <source>
        <dbReference type="SAM" id="MobiDB-lite"/>
    </source>
</evidence>
<dbReference type="AlphaFoldDB" id="A0A448X3C5"/>
<dbReference type="Proteomes" id="UP000784294">
    <property type="component" value="Unassembled WGS sequence"/>
</dbReference>
<proteinExistence type="predicted"/>
<dbReference type="Gene3D" id="1.10.168.10">
    <property type="entry name" value="Phosducin, domain 2"/>
    <property type="match status" value="1"/>
</dbReference>
<name>A0A448X3C5_9PLAT</name>
<dbReference type="PANTHER" id="PTHR46052:SF1">
    <property type="entry name" value="PHOSDUCIN-LIKE PROTEIN"/>
    <property type="match status" value="1"/>
</dbReference>
<evidence type="ECO:0000313" key="2">
    <source>
        <dbReference type="EMBL" id="VEL26949.1"/>
    </source>
</evidence>
<dbReference type="PANTHER" id="PTHR46052">
    <property type="entry name" value="PHOSDUCIN-LIKE PROTEIN"/>
    <property type="match status" value="1"/>
</dbReference>
<evidence type="ECO:0000313" key="3">
    <source>
        <dbReference type="Proteomes" id="UP000784294"/>
    </source>
</evidence>
<gene>
    <name evidence="2" type="ORF">PXEA_LOCUS20389</name>
</gene>
<dbReference type="InterPro" id="IPR023196">
    <property type="entry name" value="Phosducin_N_dom_sf"/>
</dbReference>
<comment type="caution">
    <text evidence="2">The sequence shown here is derived from an EMBL/GenBank/DDBJ whole genome shotgun (WGS) entry which is preliminary data.</text>
</comment>